<dbReference type="PANTHER" id="PTHR34228">
    <property type="entry name" value="PROTEIN CBG09474-RELATED"/>
    <property type="match status" value="1"/>
</dbReference>
<proteinExistence type="predicted"/>
<keyword evidence="3" id="KW-1185">Reference proteome</keyword>
<dbReference type="WBParaSite" id="MBELARI_LOCUS20676">
    <property type="protein sequence ID" value="MBELARI_LOCUS20676"/>
    <property type="gene ID" value="MBELARI_LOCUS20676"/>
</dbReference>
<sequence>MLLSKAAFFAILISATIGVNGLNGRTTGILNWEKRTAFPFNDWHCGYSESIRNDTYALALREAPRAMELINECCIVHQHCYTKQHGRSTCDHRVCGCVTNVVEKHALPQAARYMWNMDECERRLENGSANAYKKAANVKIVSTEDHCDTECRHSYGIAVFLATIVAVTFLFVCFRGCTKPSKLERVKGRASLQNMRNNNGQQPPKFLVYPSRKQSGYQPLYSTA</sequence>
<evidence type="ECO:0000313" key="3">
    <source>
        <dbReference type="Proteomes" id="UP000887575"/>
    </source>
</evidence>
<keyword evidence="2" id="KW-0732">Signal</keyword>
<dbReference type="InterPro" id="IPR053322">
    <property type="entry name" value="PLA2-like"/>
</dbReference>
<evidence type="ECO:0000256" key="2">
    <source>
        <dbReference type="SAM" id="SignalP"/>
    </source>
</evidence>
<dbReference type="AlphaFoldDB" id="A0AAF3F2A2"/>
<reference evidence="4" key="1">
    <citation type="submission" date="2024-02" db="UniProtKB">
        <authorList>
            <consortium name="WormBaseParasite"/>
        </authorList>
    </citation>
    <scope>IDENTIFICATION</scope>
</reference>
<evidence type="ECO:0000313" key="4">
    <source>
        <dbReference type="WBParaSite" id="MBELARI_LOCUS20676"/>
    </source>
</evidence>
<feature type="signal peptide" evidence="2">
    <location>
        <begin position="1"/>
        <end position="21"/>
    </location>
</feature>
<keyword evidence="1" id="KW-0812">Transmembrane</keyword>
<dbReference type="PANTHER" id="PTHR34228:SF4">
    <property type="entry name" value="VENOM PROTEIN"/>
    <property type="match status" value="1"/>
</dbReference>
<feature type="transmembrane region" description="Helical" evidence="1">
    <location>
        <begin position="155"/>
        <end position="177"/>
    </location>
</feature>
<organism evidence="3 4">
    <name type="scientific">Mesorhabditis belari</name>
    <dbReference type="NCBI Taxonomy" id="2138241"/>
    <lineage>
        <taxon>Eukaryota</taxon>
        <taxon>Metazoa</taxon>
        <taxon>Ecdysozoa</taxon>
        <taxon>Nematoda</taxon>
        <taxon>Chromadorea</taxon>
        <taxon>Rhabditida</taxon>
        <taxon>Rhabditina</taxon>
        <taxon>Rhabditomorpha</taxon>
        <taxon>Rhabditoidea</taxon>
        <taxon>Rhabditidae</taxon>
        <taxon>Mesorhabditinae</taxon>
        <taxon>Mesorhabditis</taxon>
    </lineage>
</organism>
<accession>A0AAF3F2A2</accession>
<keyword evidence="1" id="KW-1133">Transmembrane helix</keyword>
<dbReference type="Proteomes" id="UP000887575">
    <property type="component" value="Unassembled WGS sequence"/>
</dbReference>
<name>A0AAF3F2A2_9BILA</name>
<evidence type="ECO:0000256" key="1">
    <source>
        <dbReference type="SAM" id="Phobius"/>
    </source>
</evidence>
<protein>
    <submittedName>
        <fullName evidence="4">Uncharacterized protein</fullName>
    </submittedName>
</protein>
<feature type="chain" id="PRO_5042191585" evidence="2">
    <location>
        <begin position="22"/>
        <end position="224"/>
    </location>
</feature>
<keyword evidence="1" id="KW-0472">Membrane</keyword>